<protein>
    <recommendedName>
        <fullName evidence="14">E3 ubiquitin protein ligase</fullName>
        <ecNumber evidence="14">2.3.2.27</ecNumber>
    </recommendedName>
</protein>
<evidence type="ECO:0000256" key="10">
    <source>
        <dbReference type="ARBA" id="ARBA00022853"/>
    </source>
</evidence>
<evidence type="ECO:0000256" key="12">
    <source>
        <dbReference type="ARBA" id="ARBA00023242"/>
    </source>
</evidence>
<dbReference type="InterPro" id="IPR017907">
    <property type="entry name" value="Znf_RING_CS"/>
</dbReference>
<keyword evidence="12 14" id="KW-0539">Nucleus</keyword>
<evidence type="ECO:0000256" key="11">
    <source>
        <dbReference type="ARBA" id="ARBA00023054"/>
    </source>
</evidence>
<proteinExistence type="inferred from homology"/>
<evidence type="ECO:0000256" key="16">
    <source>
        <dbReference type="SAM" id="MobiDB-lite"/>
    </source>
</evidence>
<sequence length="835" mass="97989">MMKRNNEGIGGERFSDSPVEDIQQKRRRVQFEPVRITAVSNVNDIKARAVVYQTAKLRQQLLYKNKKIADLEKENERAKRRQQTDESNFLKVYNLFSEIEKYICTQTKNEFGEFEVTEAAPTGTEVQGMTAESYHKCVEQAKMNLRNAFISYSKARHDRNAESLEFVKKMKEYMEDPQNNINEIHTELTVKTEALLSQIDKLQTDIHKTQSDCYNSDRKRRHIADKYSVLENRVQELEHQLEDARFETDKQMRLANKFEYRLANHVSEQPPPDSVAVASSSGTSNQADKKIAAPVTPPNESITKEIENLRVERDEQVALAARRLQELEEVNRRVQSLTQENSKLKMELQTQTALSVDAITNSDEYKNLKKYYSLAIKEYDRVSKELEEVTTERDTFRNAKEARALLMAEEHQKTIKEIQQQSDIHNTFYRVSHDSEILRCEFETVKEEYNKTVKQSEWDEMKATLNGLRSLNKTIKAEMHRVAEKERKTRAEYDVLNADFQSLKEQQERCIMIPLDESSYVPPDDINKIRQEYDSMRKEIRRLGAIDKHEKQKYLEKEVSRQVSDKLTELDTLRKANEALTNDEQCLSDELETICVAVEEEQERNAQLFTEKREQEDRNLKLMNDRMIQNQVLSRLREKLGCLENKAQTDAQIAKMHEFEKKSSDELNTKLSDSLHFKSTELTRVTNLLETHRKQMQEVGMARDEFQIKSERNESQLKQIQELFGSKSRENEEIKFKRQRAEEELETIRLKYERAKRNDSCSGQGGDQVLEEANRQMKETLTCPSCKTRPKDCIMLKCYHLFCETCIKTMYDTRQRKCPKCNSNFGANDFHRIFI</sequence>
<evidence type="ECO:0000313" key="18">
    <source>
        <dbReference type="EMBL" id="EFP02328.1"/>
    </source>
</evidence>
<dbReference type="InterPro" id="IPR013083">
    <property type="entry name" value="Znf_RING/FYVE/PHD"/>
</dbReference>
<dbReference type="SUPFAM" id="SSF57850">
    <property type="entry name" value="RING/U-box"/>
    <property type="match status" value="1"/>
</dbReference>
<dbReference type="InParanoid" id="E3MI91"/>
<keyword evidence="10 14" id="KW-0156">Chromatin regulator</keyword>
<dbReference type="InterPro" id="IPR058642">
    <property type="entry name" value="BRE1A/B-like_dom"/>
</dbReference>
<dbReference type="STRING" id="31234.E3MI91"/>
<feature type="coiled-coil region" evidence="15">
    <location>
        <begin position="731"/>
        <end position="758"/>
    </location>
</feature>
<keyword evidence="5 14" id="KW-0808">Transferase</keyword>
<evidence type="ECO:0000256" key="1">
    <source>
        <dbReference type="ARBA" id="ARBA00000900"/>
    </source>
</evidence>
<dbReference type="Gene3D" id="1.20.5.340">
    <property type="match status" value="1"/>
</dbReference>
<dbReference type="Gene3D" id="3.30.40.10">
    <property type="entry name" value="Zinc/RING finger domain, C3HC4 (zinc finger)"/>
    <property type="match status" value="1"/>
</dbReference>
<dbReference type="Pfam" id="PF26052">
    <property type="entry name" value="BRE1B"/>
    <property type="match status" value="1"/>
</dbReference>
<feature type="coiled-coil region" evidence="15">
    <location>
        <begin position="299"/>
        <end position="354"/>
    </location>
</feature>
<evidence type="ECO:0000256" key="13">
    <source>
        <dbReference type="PROSITE-ProRule" id="PRU00175"/>
    </source>
</evidence>
<evidence type="ECO:0000256" key="6">
    <source>
        <dbReference type="ARBA" id="ARBA00022723"/>
    </source>
</evidence>
<evidence type="ECO:0000256" key="2">
    <source>
        <dbReference type="ARBA" id="ARBA00004123"/>
    </source>
</evidence>
<dbReference type="GO" id="GO:0006325">
    <property type="term" value="P:chromatin organization"/>
    <property type="evidence" value="ECO:0007669"/>
    <property type="project" value="UniProtKB-KW"/>
</dbReference>
<feature type="coiled-coil region" evidence="15">
    <location>
        <begin position="220"/>
        <end position="247"/>
    </location>
</feature>
<evidence type="ECO:0000256" key="7">
    <source>
        <dbReference type="ARBA" id="ARBA00022771"/>
    </source>
</evidence>
<feature type="region of interest" description="Disordered" evidence="16">
    <location>
        <begin position="266"/>
        <end position="297"/>
    </location>
</feature>
<dbReference type="PROSITE" id="PS50089">
    <property type="entry name" value="ZF_RING_2"/>
    <property type="match status" value="1"/>
</dbReference>
<keyword evidence="19" id="KW-1185">Reference proteome</keyword>
<dbReference type="InterPro" id="IPR001841">
    <property type="entry name" value="Znf_RING"/>
</dbReference>
<dbReference type="GO" id="GO:0005634">
    <property type="term" value="C:nucleus"/>
    <property type="evidence" value="ECO:0007669"/>
    <property type="project" value="UniProtKB-SubCell"/>
</dbReference>
<dbReference type="GO" id="GO:0016020">
    <property type="term" value="C:membrane"/>
    <property type="evidence" value="ECO:0007669"/>
    <property type="project" value="GOC"/>
</dbReference>
<comment type="subcellular location">
    <subcellularLocation>
        <location evidence="2 14">Nucleus</location>
    </subcellularLocation>
</comment>
<comment type="catalytic activity">
    <reaction evidence="1 14">
        <text>S-ubiquitinyl-[E2 ubiquitin-conjugating enzyme]-L-cysteine + [acceptor protein]-L-lysine = [E2 ubiquitin-conjugating enzyme]-L-cysteine + N(6)-ubiquitinyl-[acceptor protein]-L-lysine.</text>
        <dbReference type="EC" id="2.3.2.27"/>
    </reaction>
</comment>
<gene>
    <name evidence="18" type="primary">Cre-rfp-1</name>
    <name evidence="18" type="ORF">CRE_01057</name>
</gene>
<dbReference type="GO" id="GO:0031624">
    <property type="term" value="F:ubiquitin conjugating enzyme binding"/>
    <property type="evidence" value="ECO:0007669"/>
    <property type="project" value="EnsemblMetazoa"/>
</dbReference>
<keyword evidence="11 14" id="KW-0175">Coiled coil</keyword>
<dbReference type="GO" id="GO:0008270">
    <property type="term" value="F:zinc ion binding"/>
    <property type="evidence" value="ECO:0007669"/>
    <property type="project" value="UniProtKB-KW"/>
</dbReference>
<keyword evidence="7 13" id="KW-0863">Zinc-finger</keyword>
<name>E3MI91_CAERE</name>
<keyword evidence="8 14" id="KW-0833">Ubl conjugation pathway</keyword>
<accession>E3MI91</accession>
<dbReference type="AlphaFoldDB" id="E3MI91"/>
<comment type="similarity">
    <text evidence="4 14">Belongs to the BRE1 family.</text>
</comment>
<dbReference type="GO" id="GO:0061630">
    <property type="term" value="F:ubiquitin protein ligase activity"/>
    <property type="evidence" value="ECO:0007669"/>
    <property type="project" value="UniProtKB-EC"/>
</dbReference>
<dbReference type="UniPathway" id="UPA00143"/>
<dbReference type="GO" id="GO:0016567">
    <property type="term" value="P:protein ubiquitination"/>
    <property type="evidence" value="ECO:0007669"/>
    <property type="project" value="UniProtKB-UniRule"/>
</dbReference>
<dbReference type="GO" id="GO:0006664">
    <property type="term" value="P:glycolipid metabolic process"/>
    <property type="evidence" value="ECO:0007669"/>
    <property type="project" value="EnsemblMetazoa"/>
</dbReference>
<dbReference type="EMBL" id="DS268447">
    <property type="protein sequence ID" value="EFP02328.1"/>
    <property type="molecule type" value="Genomic_DNA"/>
</dbReference>
<comment type="pathway">
    <text evidence="3 14">Protein modification; protein ubiquitination.</text>
</comment>
<evidence type="ECO:0000256" key="8">
    <source>
        <dbReference type="ARBA" id="ARBA00022786"/>
    </source>
</evidence>
<dbReference type="PANTHER" id="PTHR23163">
    <property type="entry name" value="RING FINGER PROTEIN-RELATED"/>
    <property type="match status" value="1"/>
</dbReference>
<dbReference type="Pfam" id="PF00097">
    <property type="entry name" value="zf-C3HC4"/>
    <property type="match status" value="1"/>
</dbReference>
<dbReference type="InterPro" id="IPR013956">
    <property type="entry name" value="E3_ubiquit_lig_Bre1"/>
</dbReference>
<dbReference type="FunCoup" id="E3MI91">
    <property type="interactions" value="3322"/>
</dbReference>
<feature type="coiled-coil region" evidence="15">
    <location>
        <begin position="526"/>
        <end position="618"/>
    </location>
</feature>
<dbReference type="EC" id="2.3.2.27" evidence="14"/>
<evidence type="ECO:0000256" key="14">
    <source>
        <dbReference type="RuleBase" id="RU365038"/>
    </source>
</evidence>
<reference evidence="18" key="1">
    <citation type="submission" date="2007-07" db="EMBL/GenBank/DDBJ databases">
        <title>PCAP assembly of the Caenorhabditis remanei genome.</title>
        <authorList>
            <consortium name="The Caenorhabditis remanei Sequencing Consortium"/>
            <person name="Wilson R.K."/>
        </authorList>
    </citation>
    <scope>NUCLEOTIDE SEQUENCE [LARGE SCALE GENOMIC DNA]</scope>
    <source>
        <strain evidence="18">PB4641</strain>
    </source>
</reference>
<evidence type="ECO:0000256" key="9">
    <source>
        <dbReference type="ARBA" id="ARBA00022833"/>
    </source>
</evidence>
<dbReference type="eggNOG" id="KOG0978">
    <property type="taxonomic scope" value="Eukaryota"/>
</dbReference>
<dbReference type="PROSITE" id="PS00518">
    <property type="entry name" value="ZF_RING_1"/>
    <property type="match status" value="1"/>
</dbReference>
<dbReference type="Proteomes" id="UP000008281">
    <property type="component" value="Unassembled WGS sequence"/>
</dbReference>
<dbReference type="HOGENOM" id="CLU_387448_0_0_1"/>
<dbReference type="InterPro" id="IPR018957">
    <property type="entry name" value="Znf_C3HC4_RING-type"/>
</dbReference>
<keyword evidence="9 14" id="KW-0862">Zinc</keyword>
<evidence type="ECO:0000313" key="19">
    <source>
        <dbReference type="Proteomes" id="UP000008281"/>
    </source>
</evidence>
<dbReference type="OrthoDB" id="10266039at2759"/>
<organism evidence="19">
    <name type="scientific">Caenorhabditis remanei</name>
    <name type="common">Caenorhabditis vulgaris</name>
    <dbReference type="NCBI Taxonomy" id="31234"/>
    <lineage>
        <taxon>Eukaryota</taxon>
        <taxon>Metazoa</taxon>
        <taxon>Ecdysozoa</taxon>
        <taxon>Nematoda</taxon>
        <taxon>Chromadorea</taxon>
        <taxon>Rhabditida</taxon>
        <taxon>Rhabditina</taxon>
        <taxon>Rhabditomorpha</taxon>
        <taxon>Rhabditoidea</taxon>
        <taxon>Rhabditidae</taxon>
        <taxon>Peloderinae</taxon>
        <taxon>Caenorhabditis</taxon>
    </lineage>
</organism>
<feature type="coiled-coil region" evidence="15">
    <location>
        <begin position="61"/>
        <end position="88"/>
    </location>
</feature>
<evidence type="ECO:0000256" key="5">
    <source>
        <dbReference type="ARBA" id="ARBA00022679"/>
    </source>
</evidence>
<feature type="domain" description="RING-type" evidence="17">
    <location>
        <begin position="783"/>
        <end position="822"/>
    </location>
</feature>
<evidence type="ECO:0000256" key="15">
    <source>
        <dbReference type="SAM" id="Coils"/>
    </source>
</evidence>
<evidence type="ECO:0000256" key="4">
    <source>
        <dbReference type="ARBA" id="ARBA00005555"/>
    </source>
</evidence>
<dbReference type="SMART" id="SM00184">
    <property type="entry name" value="RING"/>
    <property type="match status" value="1"/>
</dbReference>
<feature type="region of interest" description="Disordered" evidence="16">
    <location>
        <begin position="1"/>
        <end position="21"/>
    </location>
</feature>
<evidence type="ECO:0000259" key="17">
    <source>
        <dbReference type="PROSITE" id="PS50089"/>
    </source>
</evidence>
<dbReference type="PANTHER" id="PTHR23163:SF0">
    <property type="entry name" value="E3 UBIQUITIN-PROTEIN LIGASE BRE1"/>
    <property type="match status" value="1"/>
</dbReference>
<dbReference type="OMA" id="YRQMQEY"/>
<dbReference type="GO" id="GO:0033503">
    <property type="term" value="C:HULC complex"/>
    <property type="evidence" value="ECO:0007669"/>
    <property type="project" value="TreeGrafter"/>
</dbReference>
<keyword evidence="6 14" id="KW-0479">Metal-binding</keyword>
<evidence type="ECO:0000256" key="3">
    <source>
        <dbReference type="ARBA" id="ARBA00004906"/>
    </source>
</evidence>